<dbReference type="OrthoDB" id="3791813at2759"/>
<dbReference type="Proteomes" id="UP000799779">
    <property type="component" value="Unassembled WGS sequence"/>
</dbReference>
<accession>A0A6A5VWE0</accession>
<evidence type="ECO:0000313" key="2">
    <source>
        <dbReference type="EMBL" id="KAF1993863.1"/>
    </source>
</evidence>
<dbReference type="EMBL" id="ML977681">
    <property type="protein sequence ID" value="KAF1993863.1"/>
    <property type="molecule type" value="Genomic_DNA"/>
</dbReference>
<evidence type="ECO:0000313" key="3">
    <source>
        <dbReference type="Proteomes" id="UP000799779"/>
    </source>
</evidence>
<sequence length="485" mass="54108">MVRLYSNLPRQVLVEGTPKSTVLFSTLQAWAEQLWKFLARYNKLVVVDIVFIISHQFFKRFLPSVLSCTCRFWVGLSGPSFLSTRSGLLGPQFRIVQTYARNQRVMASIRSAPLYLLPLLGLTSAIPTSNLFATTSLLIPRAAPSYGSCKEPYIELVPAVSDQASIMFQPTNWDDFRKQVGIHDDFYFIARFICTKIKDGCGTVPGEAVQTCWDSYGRASALNPDAALSEQEKWQQRVDKFNNGMKGNDGISPAPGPAPGPAPPENDHYEVEIWAGPVTVKYYPDDKTPNKYIDLLNSLFSIKPNGDFDTKNDQKFAGGCTISTTGYTDKFANGDVLTKAMKKVLFSLLEGDNIVLHGSERKPVRCNGWLESDGSCCYTNIKDPATGKCPDGYTYRTDKYQIFPTTFSMRATITPNQSRGSAFMKWDINCGQSGLPKSVWRKDCEWCDKMGLKGQDLLSAEKLFTESLGLMPVTIEQDCNWIPCS</sequence>
<name>A0A6A5VWE0_9PLEO</name>
<organism evidence="2 3">
    <name type="scientific">Amniculicola lignicola CBS 123094</name>
    <dbReference type="NCBI Taxonomy" id="1392246"/>
    <lineage>
        <taxon>Eukaryota</taxon>
        <taxon>Fungi</taxon>
        <taxon>Dikarya</taxon>
        <taxon>Ascomycota</taxon>
        <taxon>Pezizomycotina</taxon>
        <taxon>Dothideomycetes</taxon>
        <taxon>Pleosporomycetidae</taxon>
        <taxon>Pleosporales</taxon>
        <taxon>Amniculicolaceae</taxon>
        <taxon>Amniculicola</taxon>
    </lineage>
</organism>
<gene>
    <name evidence="2" type="ORF">P154DRAFT_48506</name>
</gene>
<feature type="compositionally biased region" description="Pro residues" evidence="1">
    <location>
        <begin position="254"/>
        <end position="264"/>
    </location>
</feature>
<reference evidence="2" key="1">
    <citation type="journal article" date="2020" name="Stud. Mycol.">
        <title>101 Dothideomycetes genomes: a test case for predicting lifestyles and emergence of pathogens.</title>
        <authorList>
            <person name="Haridas S."/>
            <person name="Albert R."/>
            <person name="Binder M."/>
            <person name="Bloem J."/>
            <person name="Labutti K."/>
            <person name="Salamov A."/>
            <person name="Andreopoulos B."/>
            <person name="Baker S."/>
            <person name="Barry K."/>
            <person name="Bills G."/>
            <person name="Bluhm B."/>
            <person name="Cannon C."/>
            <person name="Castanera R."/>
            <person name="Culley D."/>
            <person name="Daum C."/>
            <person name="Ezra D."/>
            <person name="Gonzalez J."/>
            <person name="Henrissat B."/>
            <person name="Kuo A."/>
            <person name="Liang C."/>
            <person name="Lipzen A."/>
            <person name="Lutzoni F."/>
            <person name="Magnuson J."/>
            <person name="Mondo S."/>
            <person name="Nolan M."/>
            <person name="Ohm R."/>
            <person name="Pangilinan J."/>
            <person name="Park H.-J."/>
            <person name="Ramirez L."/>
            <person name="Alfaro M."/>
            <person name="Sun H."/>
            <person name="Tritt A."/>
            <person name="Yoshinaga Y."/>
            <person name="Zwiers L.-H."/>
            <person name="Turgeon B."/>
            <person name="Goodwin S."/>
            <person name="Spatafora J."/>
            <person name="Crous P."/>
            <person name="Grigoriev I."/>
        </authorList>
    </citation>
    <scope>NUCLEOTIDE SEQUENCE</scope>
    <source>
        <strain evidence="2">CBS 123094</strain>
    </source>
</reference>
<keyword evidence="3" id="KW-1185">Reference proteome</keyword>
<dbReference type="AlphaFoldDB" id="A0A6A5VWE0"/>
<feature type="region of interest" description="Disordered" evidence="1">
    <location>
        <begin position="244"/>
        <end position="264"/>
    </location>
</feature>
<evidence type="ECO:0000256" key="1">
    <source>
        <dbReference type="SAM" id="MobiDB-lite"/>
    </source>
</evidence>
<protein>
    <submittedName>
        <fullName evidence="2">Uncharacterized protein</fullName>
    </submittedName>
</protein>
<proteinExistence type="predicted"/>